<name>A0A0H2RSI5_9AGAM</name>
<feature type="repeat" description="WD" evidence="3">
    <location>
        <begin position="1168"/>
        <end position="1209"/>
    </location>
</feature>
<dbReference type="InterPro" id="IPR007111">
    <property type="entry name" value="NACHT_NTPase"/>
</dbReference>
<evidence type="ECO:0000256" key="2">
    <source>
        <dbReference type="ARBA" id="ARBA00022737"/>
    </source>
</evidence>
<dbReference type="PRINTS" id="PR00320">
    <property type="entry name" value="GPROTEINBRPT"/>
</dbReference>
<dbReference type="Proteomes" id="UP000053477">
    <property type="component" value="Unassembled WGS sequence"/>
</dbReference>
<feature type="repeat" description="WD" evidence="3">
    <location>
        <begin position="1083"/>
        <end position="1124"/>
    </location>
</feature>
<feature type="repeat" description="WD" evidence="3">
    <location>
        <begin position="996"/>
        <end position="1037"/>
    </location>
</feature>
<dbReference type="PROSITE" id="PS50837">
    <property type="entry name" value="NACHT"/>
    <property type="match status" value="1"/>
</dbReference>
<dbReference type="InterPro" id="IPR036322">
    <property type="entry name" value="WD40_repeat_dom_sf"/>
</dbReference>
<proteinExistence type="predicted"/>
<gene>
    <name evidence="5" type="ORF">SCHPADRAFT_939198</name>
</gene>
<keyword evidence="2" id="KW-0677">Repeat</keyword>
<dbReference type="InterPro" id="IPR001680">
    <property type="entry name" value="WD40_rpt"/>
</dbReference>
<feature type="repeat" description="WD" evidence="3">
    <location>
        <begin position="1426"/>
        <end position="1460"/>
    </location>
</feature>
<dbReference type="InterPro" id="IPR020472">
    <property type="entry name" value="WD40_PAC1"/>
</dbReference>
<dbReference type="InterPro" id="IPR027417">
    <property type="entry name" value="P-loop_NTPase"/>
</dbReference>
<evidence type="ECO:0000313" key="6">
    <source>
        <dbReference type="Proteomes" id="UP000053477"/>
    </source>
</evidence>
<dbReference type="Pfam" id="PF24883">
    <property type="entry name" value="NPHP3_N"/>
    <property type="match status" value="1"/>
</dbReference>
<dbReference type="PANTHER" id="PTHR22847:SF637">
    <property type="entry name" value="WD REPEAT DOMAIN 5B"/>
    <property type="match status" value="1"/>
</dbReference>
<evidence type="ECO:0000313" key="5">
    <source>
        <dbReference type="EMBL" id="KLO14925.1"/>
    </source>
</evidence>
<dbReference type="PROSITE" id="PS50082">
    <property type="entry name" value="WD_REPEATS_2"/>
    <property type="match status" value="12"/>
</dbReference>
<dbReference type="SMART" id="SM00320">
    <property type="entry name" value="WD40"/>
    <property type="match status" value="14"/>
</dbReference>
<dbReference type="STRING" id="27342.A0A0H2RSI5"/>
<feature type="repeat" description="WD" evidence="3">
    <location>
        <begin position="1380"/>
        <end position="1421"/>
    </location>
</feature>
<dbReference type="PROSITE" id="PS00678">
    <property type="entry name" value="WD_REPEATS_1"/>
    <property type="match status" value="5"/>
</dbReference>
<keyword evidence="1 3" id="KW-0853">WD repeat</keyword>
<feature type="repeat" description="WD" evidence="3">
    <location>
        <begin position="1475"/>
        <end position="1509"/>
    </location>
</feature>
<feature type="repeat" description="WD" evidence="3">
    <location>
        <begin position="1126"/>
        <end position="1158"/>
    </location>
</feature>
<evidence type="ECO:0000256" key="1">
    <source>
        <dbReference type="ARBA" id="ARBA00022574"/>
    </source>
</evidence>
<evidence type="ECO:0000256" key="3">
    <source>
        <dbReference type="PROSITE-ProRule" id="PRU00221"/>
    </source>
</evidence>
<organism evidence="5 6">
    <name type="scientific">Schizopora paradoxa</name>
    <dbReference type="NCBI Taxonomy" id="27342"/>
    <lineage>
        <taxon>Eukaryota</taxon>
        <taxon>Fungi</taxon>
        <taxon>Dikarya</taxon>
        <taxon>Basidiomycota</taxon>
        <taxon>Agaricomycotina</taxon>
        <taxon>Agaricomycetes</taxon>
        <taxon>Hymenochaetales</taxon>
        <taxon>Schizoporaceae</taxon>
        <taxon>Schizopora</taxon>
    </lineage>
</organism>
<dbReference type="GO" id="GO:1990234">
    <property type="term" value="C:transferase complex"/>
    <property type="evidence" value="ECO:0007669"/>
    <property type="project" value="UniProtKB-ARBA"/>
</dbReference>
<dbReference type="InterPro" id="IPR019775">
    <property type="entry name" value="WD40_repeat_CS"/>
</dbReference>
<protein>
    <submittedName>
        <fullName evidence="5">WD40 repeat-like protein</fullName>
    </submittedName>
</protein>
<dbReference type="Pfam" id="PF00400">
    <property type="entry name" value="WD40"/>
    <property type="match status" value="12"/>
</dbReference>
<feature type="repeat" description="WD" evidence="3">
    <location>
        <begin position="1255"/>
        <end position="1296"/>
    </location>
</feature>
<dbReference type="Gene3D" id="3.40.50.300">
    <property type="entry name" value="P-loop containing nucleotide triphosphate hydrolases"/>
    <property type="match status" value="1"/>
</dbReference>
<dbReference type="CDD" id="cd00200">
    <property type="entry name" value="WD40"/>
    <property type="match status" value="2"/>
</dbReference>
<dbReference type="InParanoid" id="A0A0H2RSI5"/>
<accession>A0A0H2RSI5</accession>
<feature type="repeat" description="WD" evidence="3">
    <location>
        <begin position="953"/>
        <end position="994"/>
    </location>
</feature>
<dbReference type="Gene3D" id="2.130.10.10">
    <property type="entry name" value="YVTN repeat-like/Quinoprotein amine dehydrogenase"/>
    <property type="match status" value="6"/>
</dbReference>
<dbReference type="PANTHER" id="PTHR22847">
    <property type="entry name" value="WD40 REPEAT PROTEIN"/>
    <property type="match status" value="1"/>
</dbReference>
<reference evidence="5 6" key="1">
    <citation type="submission" date="2015-04" db="EMBL/GenBank/DDBJ databases">
        <title>Complete genome sequence of Schizopora paradoxa KUC8140, a cosmopolitan wood degrader in East Asia.</title>
        <authorList>
            <consortium name="DOE Joint Genome Institute"/>
            <person name="Min B."/>
            <person name="Park H."/>
            <person name="Jang Y."/>
            <person name="Kim J.-J."/>
            <person name="Kim K.H."/>
            <person name="Pangilinan J."/>
            <person name="Lipzen A."/>
            <person name="Riley R."/>
            <person name="Grigoriev I.V."/>
            <person name="Spatafora J.W."/>
            <person name="Choi I.-G."/>
        </authorList>
    </citation>
    <scope>NUCLEOTIDE SEQUENCE [LARGE SCALE GENOMIC DNA]</scope>
    <source>
        <strain evidence="5 6">KUC8140</strain>
    </source>
</reference>
<feature type="repeat" description="WD" evidence="3">
    <location>
        <begin position="1219"/>
        <end position="1253"/>
    </location>
</feature>
<sequence>MSTATSKNNYPAGTHIQIHGVKVTIKKDSKLSKFLDVSIDGKEHSTSLTEKDSIGDTHHWTFNSDCTAFPDAKVRIIPLFSRGNHILVIHREKVDVFEISAKDIIAFCVDASDRGQLDSDGYAEYSAKGKNSELFVKVTSRGFIGITQDLTTATNAKQPEDIDVLVGLFKQVSLGEAWFDGITQLRSILEPIADNMDVVQKLEEGLETLASVHPIAKAAIVALMIPFNMMKKEAEFVSGLKGLGNEMKELLTCLSDARYAAKITSAANSVAEIIKTVLEASQYINDFMNKGALERFTAAQFSKSLDGYKNKFVALRESFRDAMIVQIAVNVDELQSNASNAVLRDRLAPAPQEAIDSGCMDGTRVSVLKAVSDWLSNPNASNILWISGAPGAGKTAISATVVRDILKYRCAKFFFKKGVVGLQDPRRVWRTVAIELANMYHGVKTDILELLSTDRRYPQDAEVKDQFRDLVEAPLLKLHGAPHLTPTTPPVLVIDALDECTAEKDADWSDLLETLVEWNTLPPNFKLLVTSRDESDIRERLRKVSVPIAVETGNDVSEESTSDIRHFFQTRFKAMNVSDPSWPGVEVVDQLTKYAAGLFVWANTVVDFVGQRKGDPVRRLKSLLANMGKQSDVVKIDRLYGQVLFQIFSGLTEEEHNDMIMVLGTIVFSKDALRVSEIVELLAARGDRPLDGLRSSVEWAIDNLRPVISVRDPDQLVQVCHKTFADFVGDEARVRSSISTLIHVRESSPSAEMDVDPNTIVLNRSHQNALLLQLCLQLMNGKLAFNICHLPTSHIANEGIKDLDKLVAENIGSVLMYACRHWADHLTDVSEGDPMLLNLLPLLSRVMFEHTLHWLEVLSLAGSLRCAVPILMAAALYTQKLDKDLSDFCRDASRFATTFRNVIKESAPHIYISALPFAPTNSKIAEVFAPKFGNVLSVVSGRKKNWDQMIMKLNEHSDRVTCVAFYAEGKRLVSGSLDKTICIWDAERGDLISDPIVGHTSEVLSLAVTKDGKQLATGCRDGTIRIFAVETGRCAIGPVNAHRFKVASLVFVSQTRLVSASCDGTVNVWDVSQTTMKSCFGPLEKHTAAVYSVASSPDGLRFVSSSLDKTLIIWNAQKGTVIGQPLLGHDEAVSSVAYSPNGKFIASGSDDCTIHLWDSEGKPLLKPMTGHSDAVFAVTFSRDNQFVISGSRDGSVRFWEVKSRDQVQVGESFSGLGPIHAIAFSPLQAILATGHRSSNILIWDVSTTESESTSDEGHDDSVVSIAFDAEGKRLVSSSKDGEIRIWDASSGECLVRYRAKVSGPTFVGFVPEGDRVVVGVSSGEIDLISSTSGQKLQSTSSPQKNIMSIAVNPKGKHFASGSRENIILWDYSSCTRVGQLVGHDGNVLTLAFSPDGSTIASGSDDTTVRLWKTEAAQSDGVAFAVLAAHTATVNVVGFNRDGTQLASGSFDDRMVVWDVSCDPPSIIFSGDAHLKEANQPTIDSLAFYPNGPAFVTGGGDRNLILWDVEKWKSIGLPVKIHDGAVLSIAFSPDGKRVATGSVDTTVKIWDVIEKDGMPVAFREKNTFADLSNIHRVSFSKEDGKRLIDDGVAIPKSATHFAFFDGVGNPCIGDWSTVSWTGWVLGLGDSDDDDKSEALVFWLPPENQTGFWMPRNSAVMSRCTTRIDFSRFMHGENWERCRTESV</sequence>
<dbReference type="OrthoDB" id="538223at2759"/>
<dbReference type="EMBL" id="KQ085937">
    <property type="protein sequence ID" value="KLO14925.1"/>
    <property type="molecule type" value="Genomic_DNA"/>
</dbReference>
<feature type="repeat" description="WD" evidence="3">
    <location>
        <begin position="1518"/>
        <end position="1551"/>
    </location>
</feature>
<dbReference type="SUPFAM" id="SSF50978">
    <property type="entry name" value="WD40 repeat-like"/>
    <property type="match status" value="3"/>
</dbReference>
<keyword evidence="6" id="KW-1185">Reference proteome</keyword>
<evidence type="ECO:0000259" key="4">
    <source>
        <dbReference type="PROSITE" id="PS50837"/>
    </source>
</evidence>
<feature type="domain" description="NACHT" evidence="4">
    <location>
        <begin position="382"/>
        <end position="541"/>
    </location>
</feature>
<dbReference type="InterPro" id="IPR015943">
    <property type="entry name" value="WD40/YVTN_repeat-like_dom_sf"/>
</dbReference>
<feature type="repeat" description="WD" evidence="3">
    <location>
        <begin position="1039"/>
        <end position="1072"/>
    </location>
</feature>
<dbReference type="PROSITE" id="PS50294">
    <property type="entry name" value="WD_REPEATS_REGION"/>
    <property type="match status" value="11"/>
</dbReference>
<dbReference type="InterPro" id="IPR056884">
    <property type="entry name" value="NPHP3-like_N"/>
</dbReference>
<dbReference type="SUPFAM" id="SSF52540">
    <property type="entry name" value="P-loop containing nucleoside triphosphate hydrolases"/>
    <property type="match status" value="1"/>
</dbReference>